<name>A0ABU2K1B6_9ACTN</name>
<dbReference type="RefSeq" id="WP_311670313.1">
    <property type="nucleotide sequence ID" value="NZ_JAVREO010000025.1"/>
</dbReference>
<accession>A0ABU2K1B6</accession>
<gene>
    <name evidence="1" type="ORF">RM844_28580</name>
</gene>
<dbReference type="EMBL" id="JAVREO010000025">
    <property type="protein sequence ID" value="MDT0270233.1"/>
    <property type="molecule type" value="Genomic_DNA"/>
</dbReference>
<dbReference type="Proteomes" id="UP001183410">
    <property type="component" value="Unassembled WGS sequence"/>
</dbReference>
<evidence type="ECO:0000313" key="2">
    <source>
        <dbReference type="Proteomes" id="UP001183410"/>
    </source>
</evidence>
<proteinExistence type="predicted"/>
<evidence type="ECO:0008006" key="3">
    <source>
        <dbReference type="Google" id="ProtNLM"/>
    </source>
</evidence>
<keyword evidence="2" id="KW-1185">Reference proteome</keyword>
<comment type="caution">
    <text evidence="1">The sequence shown here is derived from an EMBL/GenBank/DDBJ whole genome shotgun (WGS) entry which is preliminary data.</text>
</comment>
<reference evidence="2" key="1">
    <citation type="submission" date="2023-07" db="EMBL/GenBank/DDBJ databases">
        <title>30 novel species of actinomycetes from the DSMZ collection.</title>
        <authorList>
            <person name="Nouioui I."/>
        </authorList>
    </citation>
    <scope>NUCLEOTIDE SEQUENCE [LARGE SCALE GENOMIC DNA]</scope>
    <source>
        <strain evidence="2">DSM 44915</strain>
    </source>
</reference>
<organism evidence="1 2">
    <name type="scientific">Streptomyces chisholmiae</name>
    <dbReference type="NCBI Taxonomy" id="3075540"/>
    <lineage>
        <taxon>Bacteria</taxon>
        <taxon>Bacillati</taxon>
        <taxon>Actinomycetota</taxon>
        <taxon>Actinomycetes</taxon>
        <taxon>Kitasatosporales</taxon>
        <taxon>Streptomycetaceae</taxon>
        <taxon>Streptomyces</taxon>
    </lineage>
</organism>
<sequence>MSAPERAYPLPHPDSASTLPRFTLGLVLDIADVLERHGFPPVRAGEDLLDLHTALYRFLYGSGGGQR</sequence>
<evidence type="ECO:0000313" key="1">
    <source>
        <dbReference type="EMBL" id="MDT0270233.1"/>
    </source>
</evidence>
<protein>
    <recommendedName>
        <fullName evidence="3">AraC family transcriptional regulator</fullName>
    </recommendedName>
</protein>